<proteinExistence type="predicted"/>
<comment type="caution">
    <text evidence="1">The sequence shown here is derived from an EMBL/GenBank/DDBJ whole genome shotgun (WGS) entry which is preliminary data.</text>
</comment>
<accession>A0ACA9PIK9</accession>
<gene>
    <name evidence="1" type="ORF">SPELUC_LOCUS11809</name>
</gene>
<organism evidence="1 2">
    <name type="scientific">Cetraspora pellucida</name>
    <dbReference type="NCBI Taxonomy" id="1433469"/>
    <lineage>
        <taxon>Eukaryota</taxon>
        <taxon>Fungi</taxon>
        <taxon>Fungi incertae sedis</taxon>
        <taxon>Mucoromycota</taxon>
        <taxon>Glomeromycotina</taxon>
        <taxon>Glomeromycetes</taxon>
        <taxon>Diversisporales</taxon>
        <taxon>Gigasporaceae</taxon>
        <taxon>Cetraspora</taxon>
    </lineage>
</organism>
<evidence type="ECO:0000313" key="2">
    <source>
        <dbReference type="Proteomes" id="UP000789366"/>
    </source>
</evidence>
<feature type="non-terminal residue" evidence="1">
    <location>
        <position position="1"/>
    </location>
</feature>
<feature type="non-terminal residue" evidence="1">
    <location>
        <position position="79"/>
    </location>
</feature>
<name>A0ACA9PIK9_9GLOM</name>
<evidence type="ECO:0000313" key="1">
    <source>
        <dbReference type="EMBL" id="CAG8710911.1"/>
    </source>
</evidence>
<keyword evidence="2" id="KW-1185">Reference proteome</keyword>
<dbReference type="EMBL" id="CAJVPW010025996">
    <property type="protein sequence ID" value="CAG8710911.1"/>
    <property type="molecule type" value="Genomic_DNA"/>
</dbReference>
<protein>
    <submittedName>
        <fullName evidence="1">13689_t:CDS:1</fullName>
    </submittedName>
</protein>
<dbReference type="Proteomes" id="UP000789366">
    <property type="component" value="Unassembled WGS sequence"/>
</dbReference>
<reference evidence="1" key="1">
    <citation type="submission" date="2021-06" db="EMBL/GenBank/DDBJ databases">
        <authorList>
            <person name="Kallberg Y."/>
            <person name="Tangrot J."/>
            <person name="Rosling A."/>
        </authorList>
    </citation>
    <scope>NUCLEOTIDE SEQUENCE</scope>
    <source>
        <strain evidence="1">28 12/20/2015</strain>
    </source>
</reference>
<sequence>MSLAGAINIGKYNKKGELEYDHDKFSIHNFRKTNETLKDERERREKKQTKRLDNAIKNITGLNLNDSECDDEDSDDEMN</sequence>